<dbReference type="GO" id="GO:0006152">
    <property type="term" value="P:purine nucleoside catabolic process"/>
    <property type="evidence" value="ECO:0007669"/>
    <property type="project" value="TreeGrafter"/>
</dbReference>
<dbReference type="SUPFAM" id="SSF53590">
    <property type="entry name" value="Nucleoside hydrolase"/>
    <property type="match status" value="1"/>
</dbReference>
<sequence>MQKVIIDTDPGLGIREADFDDGVALLLALKSPQIDVIGITTVHGNVPVSYGTRNVLRLLHLMQRNVKVAQGAHRPIILDYPGKVKRPDREIEGIFQFIPSMEDNLISTFAPQFIVDTANKSEDKIIIVGIGPLTNIALSLIINPGIKEKIEKIIIMGGAAFYPGNVTPVAEFNIWMDPEAAEVVFSSGLPIVMVGLNVTQKVGFTKKDFSLLKNKIDPLSKLFYLSAVTWLDYLKKMQNTRECYIHDALAVGYLLDEKLISTRQAYVSIETKGALTRGQTVIDTQGISGKRPNAQVCMEIDKKRFREMVIDCLEKL</sequence>
<evidence type="ECO:0000259" key="3">
    <source>
        <dbReference type="Pfam" id="PF01156"/>
    </source>
</evidence>
<dbReference type="InterPro" id="IPR036452">
    <property type="entry name" value="Ribo_hydro-like"/>
</dbReference>
<evidence type="ECO:0000256" key="1">
    <source>
        <dbReference type="ARBA" id="ARBA00022801"/>
    </source>
</evidence>
<keyword evidence="2" id="KW-0326">Glycosidase</keyword>
<organism evidence="4">
    <name type="scientific">Aerophobetes bacterium</name>
    <dbReference type="NCBI Taxonomy" id="2030807"/>
    <lineage>
        <taxon>Bacteria</taxon>
        <taxon>Candidatus Aerophobota</taxon>
    </lineage>
</organism>
<dbReference type="PANTHER" id="PTHR12304">
    <property type="entry name" value="INOSINE-URIDINE PREFERRING NUCLEOSIDE HYDROLASE"/>
    <property type="match status" value="1"/>
</dbReference>
<dbReference type="InterPro" id="IPR001910">
    <property type="entry name" value="Inosine/uridine_hydrolase_dom"/>
</dbReference>
<dbReference type="Proteomes" id="UP000885660">
    <property type="component" value="Unassembled WGS sequence"/>
</dbReference>
<accession>A0A7V0MZK0</accession>
<dbReference type="EMBL" id="DRBC01000212">
    <property type="protein sequence ID" value="HDN84820.1"/>
    <property type="molecule type" value="Genomic_DNA"/>
</dbReference>
<protein>
    <submittedName>
        <fullName evidence="4">Nucleoside hydrolase</fullName>
    </submittedName>
</protein>
<dbReference type="Pfam" id="PF01156">
    <property type="entry name" value="IU_nuc_hydro"/>
    <property type="match status" value="1"/>
</dbReference>
<comment type="caution">
    <text evidence="4">The sequence shown here is derived from an EMBL/GenBank/DDBJ whole genome shotgun (WGS) entry which is preliminary data.</text>
</comment>
<dbReference type="AlphaFoldDB" id="A0A7V0MZK0"/>
<dbReference type="PANTHER" id="PTHR12304:SF4">
    <property type="entry name" value="URIDINE NUCLEOSIDASE"/>
    <property type="match status" value="1"/>
</dbReference>
<keyword evidence="1 4" id="KW-0378">Hydrolase</keyword>
<reference evidence="4" key="1">
    <citation type="journal article" date="2020" name="mSystems">
        <title>Genome- and Community-Level Interaction Insights into Carbon Utilization and Element Cycling Functions of Hydrothermarchaeota in Hydrothermal Sediment.</title>
        <authorList>
            <person name="Zhou Z."/>
            <person name="Liu Y."/>
            <person name="Xu W."/>
            <person name="Pan J."/>
            <person name="Luo Z.H."/>
            <person name="Li M."/>
        </authorList>
    </citation>
    <scope>NUCLEOTIDE SEQUENCE [LARGE SCALE GENOMIC DNA]</scope>
    <source>
        <strain evidence="4">HyVt-219</strain>
    </source>
</reference>
<dbReference type="Gene3D" id="3.90.245.10">
    <property type="entry name" value="Ribonucleoside hydrolase-like"/>
    <property type="match status" value="1"/>
</dbReference>
<evidence type="ECO:0000313" key="4">
    <source>
        <dbReference type="EMBL" id="HDN84820.1"/>
    </source>
</evidence>
<evidence type="ECO:0000256" key="2">
    <source>
        <dbReference type="ARBA" id="ARBA00023295"/>
    </source>
</evidence>
<dbReference type="GO" id="GO:0005829">
    <property type="term" value="C:cytosol"/>
    <property type="evidence" value="ECO:0007669"/>
    <property type="project" value="TreeGrafter"/>
</dbReference>
<gene>
    <name evidence="4" type="ORF">ENG47_03575</name>
</gene>
<name>A0A7V0MZK0_UNCAE</name>
<feature type="domain" description="Inosine/uridine-preferring nucleoside hydrolase" evidence="3">
    <location>
        <begin position="4"/>
        <end position="307"/>
    </location>
</feature>
<dbReference type="InterPro" id="IPR023186">
    <property type="entry name" value="IUNH"/>
</dbReference>
<proteinExistence type="predicted"/>
<dbReference type="GO" id="GO:0008477">
    <property type="term" value="F:purine nucleosidase activity"/>
    <property type="evidence" value="ECO:0007669"/>
    <property type="project" value="TreeGrafter"/>
</dbReference>